<keyword evidence="6" id="KW-0325">Glycoprotein</keyword>
<protein>
    <recommendedName>
        <fullName evidence="9">Leucine-rich repeat protein</fullName>
    </recommendedName>
</protein>
<dbReference type="InterPro" id="IPR046956">
    <property type="entry name" value="RLP23-like"/>
</dbReference>
<keyword evidence="4 7" id="KW-1133">Transmembrane helix</keyword>
<organism evidence="8">
    <name type="scientific">Hyperionvirus sp</name>
    <dbReference type="NCBI Taxonomy" id="2487770"/>
    <lineage>
        <taxon>Viruses</taxon>
        <taxon>Varidnaviria</taxon>
        <taxon>Bamfordvirae</taxon>
        <taxon>Nucleocytoviricota</taxon>
        <taxon>Megaviricetes</taxon>
        <taxon>Imitervirales</taxon>
        <taxon>Mimiviridae</taxon>
        <taxon>Klosneuvirinae</taxon>
    </lineage>
</organism>
<evidence type="ECO:0000313" key="8">
    <source>
        <dbReference type="EMBL" id="AYV83343.1"/>
    </source>
</evidence>
<reference evidence="8" key="1">
    <citation type="submission" date="2018-10" db="EMBL/GenBank/DDBJ databases">
        <title>Hidden diversity of soil giant viruses.</title>
        <authorList>
            <person name="Schulz F."/>
            <person name="Alteio L."/>
            <person name="Goudeau D."/>
            <person name="Ryan E.M."/>
            <person name="Malmstrom R.R."/>
            <person name="Blanchard J."/>
            <person name="Woyke T."/>
        </authorList>
    </citation>
    <scope>NUCLEOTIDE SEQUENCE</scope>
    <source>
        <strain evidence="8">HYV1</strain>
    </source>
</reference>
<evidence type="ECO:0008006" key="9">
    <source>
        <dbReference type="Google" id="ProtNLM"/>
    </source>
</evidence>
<accession>A0A3G5ABT4</accession>
<dbReference type="SUPFAM" id="SSF52058">
    <property type="entry name" value="L domain-like"/>
    <property type="match status" value="1"/>
</dbReference>
<sequence length="421" mass="48344">MSSNFRKRRCFPKLLFNKFDFVPFEVLCSFLFAEEMFNLLMVSKMIRVKIYKVGSSHAKVDSFEIAQLLMAKFPKITLHAPAGLKNVNDSQIITLTRLVELGASHYLIDSENCFKHLTNLTKLQFDADEFSGNAIIQLRKIKSLTMFDNSSVTDAHMKELTTLTELTMYDCEISDVGLVYLTNLKRLDLEGYWPNKITGKGLKILTHMSSLTFRHYHKVREIDLIGMTNLRELKIIGSLFKNNDFLSYMTFLEKLSVGDERRYIGEISFKNFHRLRELEIVNNSAVSGRTLGSLVGLKHLVLRGTRVDGKYLRNMSVRHLEIGNNGGIKAKHLVHLVSVRTLVLFFDAGDYVSDEMVQAFKNVEVIKIVCKNYLFFKISVEAFRPLNKLKKVIVRKDFVGGAYEKFFEERGVELLRSGCDI</sequence>
<evidence type="ECO:0000256" key="6">
    <source>
        <dbReference type="ARBA" id="ARBA00023180"/>
    </source>
</evidence>
<proteinExistence type="predicted"/>
<evidence type="ECO:0000256" key="4">
    <source>
        <dbReference type="ARBA" id="ARBA00022989"/>
    </source>
</evidence>
<keyword evidence="5 7" id="KW-0472">Membrane</keyword>
<comment type="subcellular location">
    <subcellularLocation>
        <location evidence="1">Membrane</location>
    </subcellularLocation>
</comment>
<dbReference type="InterPro" id="IPR032675">
    <property type="entry name" value="LRR_dom_sf"/>
</dbReference>
<keyword evidence="3" id="KW-0732">Signal</keyword>
<evidence type="ECO:0000256" key="5">
    <source>
        <dbReference type="ARBA" id="ARBA00023136"/>
    </source>
</evidence>
<evidence type="ECO:0000256" key="1">
    <source>
        <dbReference type="ARBA" id="ARBA00004370"/>
    </source>
</evidence>
<dbReference type="Gene3D" id="3.80.10.10">
    <property type="entry name" value="Ribonuclease Inhibitor"/>
    <property type="match status" value="1"/>
</dbReference>
<feature type="transmembrane region" description="Helical" evidence="7">
    <location>
        <begin position="21"/>
        <end position="42"/>
    </location>
</feature>
<evidence type="ECO:0000256" key="3">
    <source>
        <dbReference type="ARBA" id="ARBA00022729"/>
    </source>
</evidence>
<dbReference type="GO" id="GO:0016020">
    <property type="term" value="C:membrane"/>
    <property type="evidence" value="ECO:0007669"/>
    <property type="project" value="UniProtKB-SubCell"/>
</dbReference>
<evidence type="ECO:0000256" key="2">
    <source>
        <dbReference type="ARBA" id="ARBA00022692"/>
    </source>
</evidence>
<keyword evidence="2 7" id="KW-0812">Transmembrane</keyword>
<dbReference type="PANTHER" id="PTHR48063">
    <property type="entry name" value="LRR RECEPTOR-LIKE KINASE"/>
    <property type="match status" value="1"/>
</dbReference>
<dbReference type="EMBL" id="MK072388">
    <property type="protein sequence ID" value="AYV83343.1"/>
    <property type="molecule type" value="Genomic_DNA"/>
</dbReference>
<name>A0A3G5ABT4_9VIRU</name>
<evidence type="ECO:0000256" key="7">
    <source>
        <dbReference type="SAM" id="Phobius"/>
    </source>
</evidence>
<gene>
    <name evidence="8" type="ORF">Hyperionvirus6_24</name>
</gene>